<evidence type="ECO:0000256" key="1">
    <source>
        <dbReference type="ARBA" id="ARBA00004141"/>
    </source>
</evidence>
<dbReference type="PANTHER" id="PTHR43341:SF6">
    <property type="entry name" value="AMINO ACID TRANSPORTER (EUROFUNG)"/>
    <property type="match status" value="1"/>
</dbReference>
<feature type="transmembrane region" description="Helical" evidence="6">
    <location>
        <begin position="197"/>
        <end position="216"/>
    </location>
</feature>
<keyword evidence="2 6" id="KW-0812">Transmembrane</keyword>
<evidence type="ECO:0000256" key="4">
    <source>
        <dbReference type="ARBA" id="ARBA00023136"/>
    </source>
</evidence>
<feature type="region of interest" description="Disordered" evidence="5">
    <location>
        <begin position="285"/>
        <end position="315"/>
    </location>
</feature>
<dbReference type="Gene3D" id="1.20.1740.10">
    <property type="entry name" value="Amino acid/polyamine transporter I"/>
    <property type="match status" value="1"/>
</dbReference>
<feature type="transmembrane region" description="Helical" evidence="6">
    <location>
        <begin position="21"/>
        <end position="41"/>
    </location>
</feature>
<feature type="transmembrane region" description="Helical" evidence="6">
    <location>
        <begin position="124"/>
        <end position="143"/>
    </location>
</feature>
<comment type="caution">
    <text evidence="8">The sequence shown here is derived from an EMBL/GenBank/DDBJ whole genome shotgun (WGS) entry which is preliminary data.</text>
</comment>
<evidence type="ECO:0000259" key="7">
    <source>
        <dbReference type="Pfam" id="PF00324"/>
    </source>
</evidence>
<organism evidence="8 9">
    <name type="scientific">Elsinoe australis</name>
    <dbReference type="NCBI Taxonomy" id="40998"/>
    <lineage>
        <taxon>Eukaryota</taxon>
        <taxon>Fungi</taxon>
        <taxon>Dikarya</taxon>
        <taxon>Ascomycota</taxon>
        <taxon>Pezizomycotina</taxon>
        <taxon>Dothideomycetes</taxon>
        <taxon>Dothideomycetidae</taxon>
        <taxon>Myriangiales</taxon>
        <taxon>Elsinoaceae</taxon>
        <taxon>Elsinoe</taxon>
    </lineage>
</organism>
<dbReference type="GO" id="GO:0016020">
    <property type="term" value="C:membrane"/>
    <property type="evidence" value="ECO:0007669"/>
    <property type="project" value="UniProtKB-SubCell"/>
</dbReference>
<dbReference type="InterPro" id="IPR050524">
    <property type="entry name" value="APC_YAT"/>
</dbReference>
<comment type="subcellular location">
    <subcellularLocation>
        <location evidence="1">Membrane</location>
        <topology evidence="1">Multi-pass membrane protein</topology>
    </subcellularLocation>
</comment>
<sequence length="315" mass="34561">MATAEAKRPRIYVKQAFKTAYIRFAILVMGGAFCVATVLPYNDPSLEAVLSGEGGSGTAAASPYVIAMKNIGIGVLPHITNALLVTSIFSAGNTYTYCAIRSLYGLALAGRAPTFLKKCTKNGISIYCFAVTMLFPCLSLTLSSGSATVLSWLVNLVTACCVIDYIVICITFLFFFRACKVQGVDRSSLPYKGWGQPYVAWIGLTGTTMVVLFYGYTSFEPFSVGTFFTYYTMVIRTKVVPAHEADLVWIRPSVDAYESTFDDDTVAGFWVEVLQMFGFRRNKARSQPFDSEDSQIEKSGWGRSSSKVKMGLSKR</sequence>
<dbReference type="InterPro" id="IPR004841">
    <property type="entry name" value="AA-permease/SLC12A_dom"/>
</dbReference>
<dbReference type="Proteomes" id="UP000308133">
    <property type="component" value="Unassembled WGS sequence"/>
</dbReference>
<gene>
    <name evidence="8" type="ORF">C1H76_4634</name>
</gene>
<dbReference type="AlphaFoldDB" id="A0A4U7B2T9"/>
<dbReference type="GO" id="GO:0015171">
    <property type="term" value="F:amino acid transmembrane transporter activity"/>
    <property type="evidence" value="ECO:0007669"/>
    <property type="project" value="TreeGrafter"/>
</dbReference>
<accession>A0A4U7B2T9</accession>
<feature type="transmembrane region" description="Helical" evidence="6">
    <location>
        <begin position="149"/>
        <end position="176"/>
    </location>
</feature>
<evidence type="ECO:0000313" key="9">
    <source>
        <dbReference type="Proteomes" id="UP000308133"/>
    </source>
</evidence>
<name>A0A4U7B2T9_9PEZI</name>
<dbReference type="EMBL" id="PTQR01000057">
    <property type="protein sequence ID" value="TKX23086.1"/>
    <property type="molecule type" value="Genomic_DNA"/>
</dbReference>
<evidence type="ECO:0000313" key="8">
    <source>
        <dbReference type="EMBL" id="TKX23086.1"/>
    </source>
</evidence>
<keyword evidence="3 6" id="KW-1133">Transmembrane helix</keyword>
<dbReference type="PANTHER" id="PTHR43341">
    <property type="entry name" value="AMINO ACID PERMEASE"/>
    <property type="match status" value="1"/>
</dbReference>
<feature type="domain" description="Amino acid permease/ SLC12A" evidence="7">
    <location>
        <begin position="2"/>
        <end position="235"/>
    </location>
</feature>
<reference evidence="8 9" key="1">
    <citation type="submission" date="2018-02" db="EMBL/GenBank/DDBJ databases">
        <title>Draft genome sequences of Elsinoe sp., causing black scab on jojoba.</title>
        <authorList>
            <person name="Stodart B."/>
            <person name="Jeffress S."/>
            <person name="Ash G."/>
            <person name="Arun Chinnappa K."/>
        </authorList>
    </citation>
    <scope>NUCLEOTIDE SEQUENCE [LARGE SCALE GENOMIC DNA]</scope>
    <source>
        <strain evidence="8 9">Hillstone_2</strain>
    </source>
</reference>
<evidence type="ECO:0000256" key="5">
    <source>
        <dbReference type="SAM" id="MobiDB-lite"/>
    </source>
</evidence>
<evidence type="ECO:0000256" key="3">
    <source>
        <dbReference type="ARBA" id="ARBA00022989"/>
    </source>
</evidence>
<evidence type="ECO:0000256" key="6">
    <source>
        <dbReference type="SAM" id="Phobius"/>
    </source>
</evidence>
<proteinExistence type="predicted"/>
<evidence type="ECO:0000256" key="2">
    <source>
        <dbReference type="ARBA" id="ARBA00022692"/>
    </source>
</evidence>
<dbReference type="Pfam" id="PF00324">
    <property type="entry name" value="AA_permease"/>
    <property type="match status" value="1"/>
</dbReference>
<protein>
    <submittedName>
        <fullName evidence="8">Amino acid permease-like protein 2</fullName>
    </submittedName>
</protein>
<keyword evidence="4 6" id="KW-0472">Membrane</keyword>